<protein>
    <submittedName>
        <fullName evidence="3">WYL domain-containing protein</fullName>
    </submittedName>
</protein>
<evidence type="ECO:0000259" key="2">
    <source>
        <dbReference type="Pfam" id="PF13280"/>
    </source>
</evidence>
<comment type="caution">
    <text evidence="3">The sequence shown here is derived from an EMBL/GenBank/DDBJ whole genome shotgun (WGS) entry which is preliminary data.</text>
</comment>
<feature type="domain" description="WYL" evidence="2">
    <location>
        <begin position="164"/>
        <end position="230"/>
    </location>
</feature>
<reference evidence="3" key="1">
    <citation type="journal article" date="2018" name="Curr. Microbiol.">
        <title>Cellulosimicrobium arenosum sp. nov., Isolated from Marine Sediment Sand.</title>
        <authorList>
            <person name="Oh M."/>
            <person name="Kim J.H."/>
            <person name="Yoon J.H."/>
            <person name="Schumann P."/>
            <person name="Kim W."/>
        </authorList>
    </citation>
    <scope>NUCLEOTIDE SEQUENCE</scope>
    <source>
        <strain evidence="3">KCTC 49039</strain>
    </source>
</reference>
<dbReference type="InterPro" id="IPR036388">
    <property type="entry name" value="WH-like_DNA-bd_sf"/>
</dbReference>
<dbReference type="Pfam" id="PF13280">
    <property type="entry name" value="WYL"/>
    <property type="match status" value="1"/>
</dbReference>
<dbReference type="InterPro" id="IPR026881">
    <property type="entry name" value="WYL_dom"/>
</dbReference>
<name>A0A927J1Q9_9MICO</name>
<dbReference type="RefSeq" id="WP_191829909.1">
    <property type="nucleotide sequence ID" value="NZ_JACYHB010000014.1"/>
</dbReference>
<dbReference type="PANTHER" id="PTHR34580">
    <property type="match status" value="1"/>
</dbReference>
<gene>
    <name evidence="3" type="ORF">IF651_14805</name>
</gene>
<dbReference type="PROSITE" id="PS52050">
    <property type="entry name" value="WYL"/>
    <property type="match status" value="1"/>
</dbReference>
<proteinExistence type="predicted"/>
<evidence type="ECO:0000259" key="1">
    <source>
        <dbReference type="Pfam" id="PF08279"/>
    </source>
</evidence>
<evidence type="ECO:0000313" key="3">
    <source>
        <dbReference type="EMBL" id="MBD8080324.1"/>
    </source>
</evidence>
<dbReference type="Pfam" id="PF08279">
    <property type="entry name" value="HTH_11"/>
    <property type="match status" value="1"/>
</dbReference>
<evidence type="ECO:0000313" key="4">
    <source>
        <dbReference type="Proteomes" id="UP000610846"/>
    </source>
</evidence>
<dbReference type="SUPFAM" id="SSF46785">
    <property type="entry name" value="Winged helix' DNA-binding domain"/>
    <property type="match status" value="1"/>
</dbReference>
<dbReference type="Proteomes" id="UP000610846">
    <property type="component" value="Unassembled WGS sequence"/>
</dbReference>
<dbReference type="EMBL" id="JACYHB010000014">
    <property type="protein sequence ID" value="MBD8080324.1"/>
    <property type="molecule type" value="Genomic_DNA"/>
</dbReference>
<accession>A0A927J1Q9</accession>
<feature type="domain" description="Helix-turn-helix type 11" evidence="1">
    <location>
        <begin position="6"/>
        <end position="62"/>
    </location>
</feature>
<dbReference type="InterPro" id="IPR013196">
    <property type="entry name" value="HTH_11"/>
</dbReference>
<dbReference type="Gene3D" id="1.10.10.10">
    <property type="entry name" value="Winged helix-like DNA-binding domain superfamily/Winged helix DNA-binding domain"/>
    <property type="match status" value="1"/>
</dbReference>
<dbReference type="InterPro" id="IPR036390">
    <property type="entry name" value="WH_DNA-bd_sf"/>
</dbReference>
<dbReference type="PANTHER" id="PTHR34580:SF1">
    <property type="entry name" value="PROTEIN PAFC"/>
    <property type="match status" value="1"/>
</dbReference>
<keyword evidence="4" id="KW-1185">Reference proteome</keyword>
<dbReference type="AlphaFoldDB" id="A0A927J1Q9"/>
<sequence>MNRTERLYAIAEELRRAGRSGTTGPRLAAALEVSERTIKRDVAALQQAGLTIWAQAGPGGGYVLDPSATLPPVNFTPGQAVAVAVALATLPPGSPFAVDASSARGKVWDTLGPDDRQRADALAARVWLRPPSPPEAVGRVRPPVPGVPDGGGDVVGQARTHLRVLRAVEQSLSTSRVLAIRYRDGRGEETSRRVEPVILAHTEGSWYLVAWCRLREAVRWFRLARVVRADVTAEEYVPRAVADVGEPPADAAAVPGAR</sequence>
<dbReference type="InterPro" id="IPR051534">
    <property type="entry name" value="CBASS_pafABC_assoc_protein"/>
</dbReference>
<organism evidence="3 4">
    <name type="scientific">Cellulosimicrobium arenosum</name>
    <dbReference type="NCBI Taxonomy" id="2708133"/>
    <lineage>
        <taxon>Bacteria</taxon>
        <taxon>Bacillati</taxon>
        <taxon>Actinomycetota</taxon>
        <taxon>Actinomycetes</taxon>
        <taxon>Micrococcales</taxon>
        <taxon>Promicromonosporaceae</taxon>
        <taxon>Cellulosimicrobium</taxon>
    </lineage>
</organism>
<reference evidence="3" key="2">
    <citation type="submission" date="2020-09" db="EMBL/GenBank/DDBJ databases">
        <authorList>
            <person name="Yu Y."/>
        </authorList>
    </citation>
    <scope>NUCLEOTIDE SEQUENCE</scope>
    <source>
        <strain evidence="3">KCTC 49039</strain>
    </source>
</reference>